<dbReference type="GO" id="GO:0016747">
    <property type="term" value="F:acyltransferase activity, transferring groups other than amino-acyl groups"/>
    <property type="evidence" value="ECO:0007669"/>
    <property type="project" value="InterPro"/>
</dbReference>
<dbReference type="PROSITE" id="PS51186">
    <property type="entry name" value="GNAT"/>
    <property type="match status" value="1"/>
</dbReference>
<sequence>MEFRIRPFRDSDIADINEIRSMRGVMETIPTLFSESVAFTEKVMKSVGPNDPALSAVIETPEGEKVIGNGVLRLTEKARLRHTASVALIVHAGYHNMGVGRAILSQLLEIADKWLMLVRVELEVAACNEGAIHLYESLGFQHEGRLKYAFMKDGKYEDLLVMGRYNLPVNRRL</sequence>
<accession>A0A645GIQ4</accession>
<gene>
    <name evidence="2" type="ORF">SDC9_170995</name>
</gene>
<evidence type="ECO:0000313" key="2">
    <source>
        <dbReference type="EMBL" id="MPN23603.1"/>
    </source>
</evidence>
<organism evidence="2">
    <name type="scientific">bioreactor metagenome</name>
    <dbReference type="NCBI Taxonomy" id="1076179"/>
    <lineage>
        <taxon>unclassified sequences</taxon>
        <taxon>metagenomes</taxon>
        <taxon>ecological metagenomes</taxon>
    </lineage>
</organism>
<dbReference type="Gene3D" id="3.40.630.30">
    <property type="match status" value="1"/>
</dbReference>
<proteinExistence type="predicted"/>
<dbReference type="EMBL" id="VSSQ01072162">
    <property type="protein sequence ID" value="MPN23603.1"/>
    <property type="molecule type" value="Genomic_DNA"/>
</dbReference>
<protein>
    <recommendedName>
        <fullName evidence="1">N-acetyltransferase domain-containing protein</fullName>
    </recommendedName>
</protein>
<dbReference type="Pfam" id="PF00583">
    <property type="entry name" value="Acetyltransf_1"/>
    <property type="match status" value="1"/>
</dbReference>
<dbReference type="PANTHER" id="PTHR43415">
    <property type="entry name" value="SPERMIDINE N(1)-ACETYLTRANSFERASE"/>
    <property type="match status" value="1"/>
</dbReference>
<comment type="caution">
    <text evidence="2">The sequence shown here is derived from an EMBL/GenBank/DDBJ whole genome shotgun (WGS) entry which is preliminary data.</text>
</comment>
<evidence type="ECO:0000259" key="1">
    <source>
        <dbReference type="PROSITE" id="PS51186"/>
    </source>
</evidence>
<dbReference type="InterPro" id="IPR016181">
    <property type="entry name" value="Acyl_CoA_acyltransferase"/>
</dbReference>
<feature type="domain" description="N-acetyltransferase" evidence="1">
    <location>
        <begin position="3"/>
        <end position="167"/>
    </location>
</feature>
<dbReference type="SUPFAM" id="SSF55729">
    <property type="entry name" value="Acyl-CoA N-acyltransferases (Nat)"/>
    <property type="match status" value="1"/>
</dbReference>
<name>A0A645GIQ4_9ZZZZ</name>
<dbReference type="PANTHER" id="PTHR43415:SF3">
    <property type="entry name" value="GNAT-FAMILY ACETYLTRANSFERASE"/>
    <property type="match status" value="1"/>
</dbReference>
<dbReference type="CDD" id="cd04301">
    <property type="entry name" value="NAT_SF"/>
    <property type="match status" value="1"/>
</dbReference>
<dbReference type="InterPro" id="IPR000182">
    <property type="entry name" value="GNAT_dom"/>
</dbReference>
<dbReference type="AlphaFoldDB" id="A0A645GIQ4"/>
<reference evidence="2" key="1">
    <citation type="submission" date="2019-08" db="EMBL/GenBank/DDBJ databases">
        <authorList>
            <person name="Kucharzyk K."/>
            <person name="Murdoch R.W."/>
            <person name="Higgins S."/>
            <person name="Loffler F."/>
        </authorList>
    </citation>
    <scope>NUCLEOTIDE SEQUENCE</scope>
</reference>